<evidence type="ECO:0000256" key="3">
    <source>
        <dbReference type="SAM" id="MobiDB-lite"/>
    </source>
</evidence>
<dbReference type="InterPro" id="IPR009023">
    <property type="entry name" value="HMG_CoA_Rdtase_NAD(P)-bd_sf"/>
</dbReference>
<protein>
    <submittedName>
        <fullName evidence="4">Hydroxymethylglutaryl-CoA reductase</fullName>
    </submittedName>
</protein>
<dbReference type="PANTHER" id="PTHR10572:SF24">
    <property type="entry name" value="3-HYDROXY-3-METHYLGLUTARYL-COENZYME A REDUCTASE"/>
    <property type="match status" value="1"/>
</dbReference>
<dbReference type="PRINTS" id="PR00071">
    <property type="entry name" value="HMGCOARDTASE"/>
</dbReference>
<keyword evidence="5" id="KW-1185">Reference proteome</keyword>
<evidence type="ECO:0000313" key="4">
    <source>
        <dbReference type="EMBL" id="MBK0330428.1"/>
    </source>
</evidence>
<accession>A0ABS1B726</accession>
<dbReference type="PROSITE" id="PS50065">
    <property type="entry name" value="HMG_COA_REDUCTASE_4"/>
    <property type="match status" value="1"/>
</dbReference>
<proteinExistence type="inferred from homology"/>
<dbReference type="SUPFAM" id="SSF55035">
    <property type="entry name" value="NAD-binding domain of HMG-CoA reductase"/>
    <property type="match status" value="1"/>
</dbReference>
<dbReference type="Gene3D" id="3.90.770.10">
    <property type="entry name" value="3-hydroxy-3-methylglutaryl-coenzyme A Reductase, Chain A, domain 2"/>
    <property type="match status" value="1"/>
</dbReference>
<evidence type="ECO:0000313" key="5">
    <source>
        <dbReference type="Proteomes" id="UP000612352"/>
    </source>
</evidence>
<feature type="compositionally biased region" description="Low complexity" evidence="3">
    <location>
        <begin position="1"/>
        <end position="24"/>
    </location>
</feature>
<feature type="region of interest" description="Disordered" evidence="3">
    <location>
        <begin position="1"/>
        <end position="30"/>
    </location>
</feature>
<dbReference type="Proteomes" id="UP000612352">
    <property type="component" value="Unassembled WGS sequence"/>
</dbReference>
<dbReference type="Gene3D" id="3.30.70.420">
    <property type="entry name" value="Hydroxymethylglutaryl-CoA reductase, class I/II, NAD/NADP-binding domain"/>
    <property type="match status" value="1"/>
</dbReference>
<comment type="similarity">
    <text evidence="1">Belongs to the HMG-CoA reductase family.</text>
</comment>
<name>A0ABS1B726_9MICO</name>
<dbReference type="InterPro" id="IPR002202">
    <property type="entry name" value="HMG_CoA_Rdtase"/>
</dbReference>
<sequence>MSTEPEPTASATTASAPAAPAPTTQIPTRWVGPLRMSGNAVEGEIEVPLATYETPLWPSVGRGARISRLVEGGIRATVLEERMTRSTLFVAPDAATAFEASKVIAERVDELREVVSSGSRFARLEDIHPEIVGNLLFTRFALTTGDASGHNMVTQASEQLMERILSWDLGIEYGSISGNFCSDKKATAVNGVLGRGRSVVAEILIPHETVEKQLRSTAERITDLVVRKDWIGSTIAGALRSANAHYANMLLAFYLATGQDAANIVEGSQGFTHAEVREEGLYFSCTLPHLIVGTVGNGKDLPHVDYAMERLGCREEREPGANSRRLAALIAASVLCGELSLLAAQTNQGELMTAHRRLERRKAPRS</sequence>
<dbReference type="RefSeq" id="WP_200501041.1">
    <property type="nucleotide sequence ID" value="NZ_JAEDAJ010000001.1"/>
</dbReference>
<dbReference type="Pfam" id="PF00368">
    <property type="entry name" value="HMG-CoA_red"/>
    <property type="match status" value="1"/>
</dbReference>
<organism evidence="4 5">
    <name type="scientific">Brachybacterium halotolerans</name>
    <dbReference type="NCBI Taxonomy" id="2795215"/>
    <lineage>
        <taxon>Bacteria</taxon>
        <taxon>Bacillati</taxon>
        <taxon>Actinomycetota</taxon>
        <taxon>Actinomycetes</taxon>
        <taxon>Micrococcales</taxon>
        <taxon>Dermabacteraceae</taxon>
        <taxon>Brachybacterium</taxon>
    </lineage>
</organism>
<evidence type="ECO:0000256" key="2">
    <source>
        <dbReference type="ARBA" id="ARBA00023002"/>
    </source>
</evidence>
<reference evidence="4 5" key="1">
    <citation type="submission" date="2020-12" db="EMBL/GenBank/DDBJ databases">
        <title>Brachybacterium sp. MASK1Z-5, whole genome shotgun sequence.</title>
        <authorList>
            <person name="Tuo L."/>
        </authorList>
    </citation>
    <scope>NUCLEOTIDE SEQUENCE [LARGE SCALE GENOMIC DNA]</scope>
    <source>
        <strain evidence="4 5">MASK1Z-5</strain>
    </source>
</reference>
<dbReference type="SUPFAM" id="SSF56542">
    <property type="entry name" value="Substrate-binding domain of HMG-CoA reductase"/>
    <property type="match status" value="1"/>
</dbReference>
<dbReference type="InterPro" id="IPR023074">
    <property type="entry name" value="HMG_CoA_Rdtase_cat_sf"/>
</dbReference>
<comment type="caution">
    <text evidence="4">The sequence shown here is derived from an EMBL/GenBank/DDBJ whole genome shotgun (WGS) entry which is preliminary data.</text>
</comment>
<dbReference type="EMBL" id="JAEDAJ010000001">
    <property type="protein sequence ID" value="MBK0330428.1"/>
    <property type="molecule type" value="Genomic_DNA"/>
</dbReference>
<dbReference type="PANTHER" id="PTHR10572">
    <property type="entry name" value="3-HYDROXY-3-METHYLGLUTARYL-COENZYME A REDUCTASE"/>
    <property type="match status" value="1"/>
</dbReference>
<dbReference type="InterPro" id="IPR009029">
    <property type="entry name" value="HMG_CoA_Rdtase_sub-bd_dom_sf"/>
</dbReference>
<keyword evidence="2" id="KW-0560">Oxidoreductase</keyword>
<evidence type="ECO:0000256" key="1">
    <source>
        <dbReference type="ARBA" id="ARBA00007661"/>
    </source>
</evidence>
<gene>
    <name evidence="4" type="ORF">I8D64_03330</name>
</gene>